<protein>
    <recommendedName>
        <fullName evidence="4">VCBS repeat-containing protein</fullName>
    </recommendedName>
</protein>
<feature type="chain" id="PRO_5026699243" description="VCBS repeat-containing protein" evidence="2">
    <location>
        <begin position="24"/>
        <end position="435"/>
    </location>
</feature>
<evidence type="ECO:0000313" key="3">
    <source>
        <dbReference type="EMBL" id="VYT84501.1"/>
    </source>
</evidence>
<name>A0A6N2ZYF8_CLOSY</name>
<accession>A0A6N2ZYF8</accession>
<dbReference type="PROSITE" id="PS51257">
    <property type="entry name" value="PROKAR_LIPOPROTEIN"/>
    <property type="match status" value="1"/>
</dbReference>
<evidence type="ECO:0000256" key="2">
    <source>
        <dbReference type="SAM" id="SignalP"/>
    </source>
</evidence>
<dbReference type="EMBL" id="CACRUA010000007">
    <property type="protein sequence ID" value="VYT84501.1"/>
    <property type="molecule type" value="Genomic_DNA"/>
</dbReference>
<proteinExistence type="predicted"/>
<dbReference type="SUPFAM" id="SSF69318">
    <property type="entry name" value="Integrin alpha N-terminal domain"/>
    <property type="match status" value="1"/>
</dbReference>
<dbReference type="InterPro" id="IPR028994">
    <property type="entry name" value="Integrin_alpha_N"/>
</dbReference>
<feature type="signal peptide" evidence="2">
    <location>
        <begin position="1"/>
        <end position="23"/>
    </location>
</feature>
<sequence>MKRKLTILSLAVLLGLMSGCAKKAEIGAGAQDGSSAAAKNSSEGLIKIDDGSGNTGDDGTQQETTGKQIEDQTFDVTLDGWGEVTFAAFLPKENEAGDGDVYFKLLKDGKALFDLPGMTEDNRRPSLKFVKVAAVSFKDYNGDGKKDIIIINEYSRQGSTEPGYNEVRLYTQAGGKKEFSLEQGSLTEFLQKNHYNGSINLVMEGIARYKSENMESGIQRNNIEKQIELLADSVELWAGTMNSEGIDYFFTVTDMDRNGRLELIVSSCQGTGLYTYSDYFEVNDTFDGLTAVEGNRMEGHSEADIIVDSTPVYYDAQNKVYYYIYDDIIRNGKEYYENKRAVSLENGKIVQNDLAYKTTVFENEKQMTDCTDREGKNITADQYDGIADTVYGSLEKQKAVFSWNRAESMRELQQMGKEKLCGMLLDSYSKFTGEQ</sequence>
<feature type="region of interest" description="Disordered" evidence="1">
    <location>
        <begin position="45"/>
        <end position="68"/>
    </location>
</feature>
<reference evidence="3" key="1">
    <citation type="submission" date="2019-11" db="EMBL/GenBank/DDBJ databases">
        <authorList>
            <person name="Feng L."/>
        </authorList>
    </citation>
    <scope>NUCLEOTIDE SEQUENCE</scope>
    <source>
        <strain evidence="3">CsymbiosumLFYP84</strain>
    </source>
</reference>
<evidence type="ECO:0008006" key="4">
    <source>
        <dbReference type="Google" id="ProtNLM"/>
    </source>
</evidence>
<gene>
    <name evidence="3" type="ORF">CSLFYP84_00721</name>
</gene>
<evidence type="ECO:0000256" key="1">
    <source>
        <dbReference type="SAM" id="MobiDB-lite"/>
    </source>
</evidence>
<keyword evidence="2" id="KW-0732">Signal</keyword>
<dbReference type="RefSeq" id="WP_156684371.1">
    <property type="nucleotide sequence ID" value="NZ_CACRUA010000007.1"/>
</dbReference>
<feature type="compositionally biased region" description="Low complexity" evidence="1">
    <location>
        <begin position="51"/>
        <end position="66"/>
    </location>
</feature>
<organism evidence="3">
    <name type="scientific">Clostridium symbiosum</name>
    <name type="common">Bacteroides symbiosus</name>
    <dbReference type="NCBI Taxonomy" id="1512"/>
    <lineage>
        <taxon>Bacteria</taxon>
        <taxon>Bacillati</taxon>
        <taxon>Bacillota</taxon>
        <taxon>Clostridia</taxon>
        <taxon>Lachnospirales</taxon>
        <taxon>Lachnospiraceae</taxon>
        <taxon>Otoolea</taxon>
    </lineage>
</organism>
<dbReference type="AlphaFoldDB" id="A0A6N2ZYF8"/>